<dbReference type="PROSITE" id="PS50088">
    <property type="entry name" value="ANK_REPEAT"/>
    <property type="match status" value="1"/>
</dbReference>
<keyword evidence="6" id="KW-1185">Reference proteome</keyword>
<sequence>MGTVSSREGTDSPLIAAAKSGDALAAAQLLRTPGTDVNHRGVQKWTPLMVSLYNSNVQVSRLLLQHPEVDVNARDKLGWTPLMRVANGGSIVMVQMLLQHPGVVVNAHSPQGLTALTESAFGGFAGVVQSLLKHPDIRVNCADQNGSTALMKAASRGGQGNAAVLRLLLERPELHVNARDKEGNTALMIAVKGNHIENVSALLEHRGVDVGLKNKAGKSALGLSRNKQISSMLQDASSDLSRKATALAATSSASTASIPGELFHSFTSAGEPSPVQVHETMGSGSEMPPEDEPVDSEEEELIGMGLAQQQLRRRRQSPGCDP</sequence>
<dbReference type="InterPro" id="IPR036770">
    <property type="entry name" value="Ankyrin_rpt-contain_sf"/>
</dbReference>
<dbReference type="SUPFAM" id="SSF48403">
    <property type="entry name" value="Ankyrin repeat"/>
    <property type="match status" value="1"/>
</dbReference>
<dbReference type="Pfam" id="PF12796">
    <property type="entry name" value="Ank_2"/>
    <property type="match status" value="2"/>
</dbReference>
<name>A0ABQ7G4J7_DUNSA</name>
<dbReference type="PANTHER" id="PTHR24141:SF1">
    <property type="entry name" value="2-5A-DEPENDENT RIBONUCLEASE"/>
    <property type="match status" value="1"/>
</dbReference>
<dbReference type="PROSITE" id="PS50297">
    <property type="entry name" value="ANK_REP_REGION"/>
    <property type="match status" value="1"/>
</dbReference>
<evidence type="ECO:0000256" key="3">
    <source>
        <dbReference type="PROSITE-ProRule" id="PRU00023"/>
    </source>
</evidence>
<dbReference type="PANTHER" id="PTHR24141">
    <property type="entry name" value="2-5A-DEPENDENT RIBONUCLEASE"/>
    <property type="match status" value="1"/>
</dbReference>
<proteinExistence type="predicted"/>
<keyword evidence="1" id="KW-0677">Repeat</keyword>
<reference evidence="5" key="1">
    <citation type="submission" date="2017-08" db="EMBL/GenBank/DDBJ databases">
        <authorList>
            <person name="Polle J.E."/>
            <person name="Barry K."/>
            <person name="Cushman J."/>
            <person name="Schmutz J."/>
            <person name="Tran D."/>
            <person name="Hathwaick L.T."/>
            <person name="Yim W.C."/>
            <person name="Jenkins J."/>
            <person name="Mckie-Krisberg Z.M."/>
            <person name="Prochnik S."/>
            <person name="Lindquist E."/>
            <person name="Dockter R.B."/>
            <person name="Adam C."/>
            <person name="Molina H."/>
            <person name="Bunkerborg J."/>
            <person name="Jin E."/>
            <person name="Buchheim M."/>
            <person name="Magnuson J."/>
        </authorList>
    </citation>
    <scope>NUCLEOTIDE SEQUENCE</scope>
    <source>
        <strain evidence="5">CCAP 19/18</strain>
    </source>
</reference>
<evidence type="ECO:0000313" key="5">
    <source>
        <dbReference type="EMBL" id="KAF5829525.1"/>
    </source>
</evidence>
<evidence type="ECO:0000313" key="6">
    <source>
        <dbReference type="Proteomes" id="UP000815325"/>
    </source>
</evidence>
<feature type="repeat" description="ANK" evidence="3">
    <location>
        <begin position="182"/>
        <end position="215"/>
    </location>
</feature>
<feature type="compositionally biased region" description="Acidic residues" evidence="4">
    <location>
        <begin position="288"/>
        <end position="299"/>
    </location>
</feature>
<dbReference type="Proteomes" id="UP000815325">
    <property type="component" value="Unassembled WGS sequence"/>
</dbReference>
<dbReference type="Gene3D" id="1.25.40.20">
    <property type="entry name" value="Ankyrin repeat-containing domain"/>
    <property type="match status" value="3"/>
</dbReference>
<dbReference type="EMBL" id="MU070148">
    <property type="protein sequence ID" value="KAF5829525.1"/>
    <property type="molecule type" value="Genomic_DNA"/>
</dbReference>
<dbReference type="SMART" id="SM00248">
    <property type="entry name" value="ANK"/>
    <property type="match status" value="6"/>
</dbReference>
<gene>
    <name evidence="5" type="ORF">DUNSADRAFT_15960</name>
</gene>
<keyword evidence="2 3" id="KW-0040">ANK repeat</keyword>
<organism evidence="5 6">
    <name type="scientific">Dunaliella salina</name>
    <name type="common">Green alga</name>
    <name type="synonym">Protococcus salinus</name>
    <dbReference type="NCBI Taxonomy" id="3046"/>
    <lineage>
        <taxon>Eukaryota</taxon>
        <taxon>Viridiplantae</taxon>
        <taxon>Chlorophyta</taxon>
        <taxon>core chlorophytes</taxon>
        <taxon>Chlorophyceae</taxon>
        <taxon>CS clade</taxon>
        <taxon>Chlamydomonadales</taxon>
        <taxon>Dunaliellaceae</taxon>
        <taxon>Dunaliella</taxon>
    </lineage>
</organism>
<feature type="region of interest" description="Disordered" evidence="4">
    <location>
        <begin position="263"/>
        <end position="299"/>
    </location>
</feature>
<comment type="caution">
    <text evidence="5">The sequence shown here is derived from an EMBL/GenBank/DDBJ whole genome shotgun (WGS) entry which is preliminary data.</text>
</comment>
<dbReference type="InterPro" id="IPR002110">
    <property type="entry name" value="Ankyrin_rpt"/>
</dbReference>
<evidence type="ECO:0000256" key="1">
    <source>
        <dbReference type="ARBA" id="ARBA00022737"/>
    </source>
</evidence>
<evidence type="ECO:0000256" key="4">
    <source>
        <dbReference type="SAM" id="MobiDB-lite"/>
    </source>
</evidence>
<protein>
    <submittedName>
        <fullName evidence="5">Ankyrin repeat-containing domain protein</fullName>
    </submittedName>
</protein>
<accession>A0ABQ7G4J7</accession>
<evidence type="ECO:0000256" key="2">
    <source>
        <dbReference type="ARBA" id="ARBA00023043"/>
    </source>
</evidence>